<evidence type="ECO:0000256" key="3">
    <source>
        <dbReference type="ARBA" id="ARBA00022553"/>
    </source>
</evidence>
<evidence type="ECO:0000256" key="1">
    <source>
        <dbReference type="ARBA" id="ARBA00000085"/>
    </source>
</evidence>
<evidence type="ECO:0000313" key="12">
    <source>
        <dbReference type="Proteomes" id="UP000179540"/>
    </source>
</evidence>
<dbReference type="Gene3D" id="3.30.565.10">
    <property type="entry name" value="Histidine kinase-like ATPase, C-terminal domain"/>
    <property type="match status" value="1"/>
</dbReference>
<dbReference type="OrthoDB" id="5242012at2"/>
<dbReference type="Gene3D" id="1.20.5.1930">
    <property type="match status" value="1"/>
</dbReference>
<evidence type="ECO:0000256" key="4">
    <source>
        <dbReference type="ARBA" id="ARBA00022679"/>
    </source>
</evidence>
<evidence type="ECO:0000256" key="2">
    <source>
        <dbReference type="ARBA" id="ARBA00012438"/>
    </source>
</evidence>
<dbReference type="SMART" id="SM00387">
    <property type="entry name" value="HATPase_c"/>
    <property type="match status" value="1"/>
</dbReference>
<dbReference type="AlphaFoldDB" id="A0A1S2N085"/>
<organism evidence="11 12">
    <name type="scientific">Rothia kristinae</name>
    <dbReference type="NCBI Taxonomy" id="37923"/>
    <lineage>
        <taxon>Bacteria</taxon>
        <taxon>Bacillati</taxon>
        <taxon>Actinomycetota</taxon>
        <taxon>Actinomycetes</taxon>
        <taxon>Micrococcales</taxon>
        <taxon>Micrococcaceae</taxon>
        <taxon>Rothia</taxon>
    </lineage>
</organism>
<dbReference type="PANTHER" id="PTHR24421:SF10">
    <property type="entry name" value="NITRATE_NITRITE SENSOR PROTEIN NARQ"/>
    <property type="match status" value="1"/>
</dbReference>
<dbReference type="GO" id="GO:0046983">
    <property type="term" value="F:protein dimerization activity"/>
    <property type="evidence" value="ECO:0007669"/>
    <property type="project" value="InterPro"/>
</dbReference>
<reference evidence="11 12" key="1">
    <citation type="submission" date="2016-10" db="EMBL/GenBank/DDBJ databases">
        <title>Draft genome sequence of strain LCT isolated from the Shenzhou X spacecraft of China.</title>
        <authorList>
            <person name="Huang B."/>
        </authorList>
    </citation>
    <scope>NUCLEOTIDE SEQUENCE [LARGE SCALE GENOMIC DNA]</scope>
    <source>
        <strain evidence="11 12">LCT-H5</strain>
    </source>
</reference>
<keyword evidence="5" id="KW-0547">Nucleotide-binding</keyword>
<feature type="transmembrane region" description="Helical" evidence="9">
    <location>
        <begin position="138"/>
        <end position="167"/>
    </location>
</feature>
<dbReference type="SUPFAM" id="SSF55874">
    <property type="entry name" value="ATPase domain of HSP90 chaperone/DNA topoisomerase II/histidine kinase"/>
    <property type="match status" value="1"/>
</dbReference>
<keyword evidence="9" id="KW-0472">Membrane</keyword>
<feature type="domain" description="Histidine kinase/HSP90-like ATPase" evidence="10">
    <location>
        <begin position="368"/>
        <end position="458"/>
    </location>
</feature>
<dbReference type="GO" id="GO:0016020">
    <property type="term" value="C:membrane"/>
    <property type="evidence" value="ECO:0007669"/>
    <property type="project" value="InterPro"/>
</dbReference>
<evidence type="ECO:0000256" key="7">
    <source>
        <dbReference type="ARBA" id="ARBA00022840"/>
    </source>
</evidence>
<dbReference type="InterPro" id="IPR011712">
    <property type="entry name" value="Sig_transdc_His_kin_sub3_dim/P"/>
</dbReference>
<keyword evidence="9" id="KW-0812">Transmembrane</keyword>
<keyword evidence="7" id="KW-0067">ATP-binding</keyword>
<evidence type="ECO:0000256" key="9">
    <source>
        <dbReference type="SAM" id="Phobius"/>
    </source>
</evidence>
<evidence type="ECO:0000313" key="11">
    <source>
        <dbReference type="EMBL" id="OIJ36052.1"/>
    </source>
</evidence>
<evidence type="ECO:0000256" key="6">
    <source>
        <dbReference type="ARBA" id="ARBA00022777"/>
    </source>
</evidence>
<dbReference type="EC" id="2.7.13.3" evidence="2"/>
<dbReference type="GO" id="GO:0000155">
    <property type="term" value="F:phosphorelay sensor kinase activity"/>
    <property type="evidence" value="ECO:0007669"/>
    <property type="project" value="InterPro"/>
</dbReference>
<dbReference type="Pfam" id="PF07730">
    <property type="entry name" value="HisKA_3"/>
    <property type="match status" value="1"/>
</dbReference>
<dbReference type="Proteomes" id="UP000179540">
    <property type="component" value="Unassembled WGS sequence"/>
</dbReference>
<feature type="transmembrane region" description="Helical" evidence="9">
    <location>
        <begin position="201"/>
        <end position="227"/>
    </location>
</feature>
<evidence type="ECO:0000256" key="8">
    <source>
        <dbReference type="ARBA" id="ARBA00023012"/>
    </source>
</evidence>
<dbReference type="InterPro" id="IPR003594">
    <property type="entry name" value="HATPase_dom"/>
</dbReference>
<dbReference type="InterPro" id="IPR036890">
    <property type="entry name" value="HATPase_C_sf"/>
</dbReference>
<keyword evidence="6" id="KW-0418">Kinase</keyword>
<gene>
    <name evidence="11" type="ORF">BK826_04995</name>
</gene>
<evidence type="ECO:0000259" key="10">
    <source>
        <dbReference type="SMART" id="SM00387"/>
    </source>
</evidence>
<dbReference type="InterPro" id="IPR050482">
    <property type="entry name" value="Sensor_HK_TwoCompSys"/>
</dbReference>
<dbReference type="RefSeq" id="WP_075514660.1">
    <property type="nucleotide sequence ID" value="NZ_MODZ01000005.1"/>
</dbReference>
<accession>A0A1S2N085</accession>
<dbReference type="EMBL" id="MODZ01000005">
    <property type="protein sequence ID" value="OIJ36052.1"/>
    <property type="molecule type" value="Genomic_DNA"/>
</dbReference>
<keyword evidence="9" id="KW-1133">Transmembrane helix</keyword>
<sequence>MRTSLWRCLARPAYLFSAAPWAALLALIIPPVTLLLCAGIGMLLPVVLVLVGETAAPPVVTVIFGLLILVSPLLLLALAPAGAVWYGHVQRWLLRMLGFRGVSNAHVPLPVRPLKRWFSVRYREPATWREVLASVIDAVAAVLFTLLLGAEAFVLGVCAFCAGYLGIYRAPLEDMTGAPWRLRIVDGELTGSSASYTPEDWWRFAAAGLVALLIFGYLNGLVAAAWASLTKALLAPRPEEIQRQVDRLTFSRAAIMESFEAERRRIERDLHDGVQQELVNLSLRLGMVQMELGTLSAEGARTGPAQRQLAQAQEQTTHALQTLRNTVRGIYPAVLEDHGLRAALEELANNALLPTELTWAACAKLPPDVERTAYYAVSEAMTNALKHSAATRLRITAHTAQGALTVQVHDDGQGGADASRGSGISGLDERAQALGGSVTVDSPVGGPTVLRLWLPLDAERPGHSLPWGAPRVTRI</sequence>
<keyword evidence="8" id="KW-0902">Two-component regulatory system</keyword>
<dbReference type="Pfam" id="PF13796">
    <property type="entry name" value="Sensor"/>
    <property type="match status" value="1"/>
</dbReference>
<dbReference type="Pfam" id="PF02518">
    <property type="entry name" value="HATPase_c"/>
    <property type="match status" value="1"/>
</dbReference>
<proteinExistence type="predicted"/>
<dbReference type="GO" id="GO:0005524">
    <property type="term" value="F:ATP binding"/>
    <property type="evidence" value="ECO:0007669"/>
    <property type="project" value="UniProtKB-KW"/>
</dbReference>
<dbReference type="InterPro" id="IPR025828">
    <property type="entry name" value="Put_sensor_dom"/>
</dbReference>
<keyword evidence="4" id="KW-0808">Transferase</keyword>
<name>A0A1S2N085_9MICC</name>
<dbReference type="CDD" id="cd16917">
    <property type="entry name" value="HATPase_UhpB-NarQ-NarX-like"/>
    <property type="match status" value="1"/>
</dbReference>
<dbReference type="PANTHER" id="PTHR24421">
    <property type="entry name" value="NITRATE/NITRITE SENSOR PROTEIN NARX-RELATED"/>
    <property type="match status" value="1"/>
</dbReference>
<protein>
    <recommendedName>
        <fullName evidence="2">histidine kinase</fullName>
        <ecNumber evidence="2">2.7.13.3</ecNumber>
    </recommendedName>
</protein>
<feature type="transmembrane region" description="Helical" evidence="9">
    <location>
        <begin position="21"/>
        <end position="51"/>
    </location>
</feature>
<evidence type="ECO:0000256" key="5">
    <source>
        <dbReference type="ARBA" id="ARBA00022741"/>
    </source>
</evidence>
<comment type="caution">
    <text evidence="11">The sequence shown here is derived from an EMBL/GenBank/DDBJ whole genome shotgun (WGS) entry which is preliminary data.</text>
</comment>
<keyword evidence="3" id="KW-0597">Phosphoprotein</keyword>
<feature type="transmembrane region" description="Helical" evidence="9">
    <location>
        <begin position="63"/>
        <end position="86"/>
    </location>
</feature>
<comment type="catalytic activity">
    <reaction evidence="1">
        <text>ATP + protein L-histidine = ADP + protein N-phospho-L-histidine.</text>
        <dbReference type="EC" id="2.7.13.3"/>
    </reaction>
</comment>